<evidence type="ECO:0000256" key="3">
    <source>
        <dbReference type="ARBA" id="ARBA00022989"/>
    </source>
</evidence>
<comment type="subcellular location">
    <subcellularLocation>
        <location evidence="1">Membrane</location>
        <topology evidence="1">Multi-pass membrane protein</topology>
    </subcellularLocation>
</comment>
<dbReference type="InterPro" id="IPR052527">
    <property type="entry name" value="Metal_cation-efflux_comp"/>
</dbReference>
<feature type="transmembrane region" description="Helical" evidence="5">
    <location>
        <begin position="91"/>
        <end position="111"/>
    </location>
</feature>
<evidence type="ECO:0000256" key="5">
    <source>
        <dbReference type="SAM" id="Phobius"/>
    </source>
</evidence>
<dbReference type="GO" id="GO:0004671">
    <property type="term" value="F:protein C-terminal S-isoprenylcysteine carboxyl O-methyltransferase activity"/>
    <property type="evidence" value="ECO:0007669"/>
    <property type="project" value="InterPro"/>
</dbReference>
<keyword evidence="4 5" id="KW-0472">Membrane</keyword>
<dbReference type="OrthoDB" id="9809773at2"/>
<organism evidence="6 7">
    <name type="scientific">Sinomicrobium pectinilyticum</name>
    <dbReference type="NCBI Taxonomy" id="1084421"/>
    <lineage>
        <taxon>Bacteria</taxon>
        <taxon>Pseudomonadati</taxon>
        <taxon>Bacteroidota</taxon>
        <taxon>Flavobacteriia</taxon>
        <taxon>Flavobacteriales</taxon>
        <taxon>Flavobacteriaceae</taxon>
        <taxon>Sinomicrobium</taxon>
    </lineage>
</organism>
<evidence type="ECO:0000256" key="1">
    <source>
        <dbReference type="ARBA" id="ARBA00004141"/>
    </source>
</evidence>
<feature type="transmembrane region" description="Helical" evidence="5">
    <location>
        <begin position="20"/>
        <end position="42"/>
    </location>
</feature>
<sequence>MKNSCTFTFNKPTLKNNVNIQISFPAYATLACWFLFSVTWLWQSNKTKENVNPRTTSQKISAFMGFVIVFLALYLPLFTTKGLGKIVIPPYNAIQLAGLILAVSGITVSIWSRLLLGWNWSGGVSAKKEHELIVAGPYRIVRHPIYTGFISGLIGTCLIMGSLSGIIITVLYTMGLFKKISKEEKLLVDLFGNSYTDYQKRTYKLIPFLW</sequence>
<keyword evidence="7" id="KW-1185">Reference proteome</keyword>
<dbReference type="AlphaFoldDB" id="A0A3N0ETX3"/>
<reference evidence="6 7" key="1">
    <citation type="submission" date="2018-10" db="EMBL/GenBank/DDBJ databases">
        <title>Sinomicrobium pectinilyticum sp. nov., a pectinase-producing bacterium isolated from alkaline and saline soil, and emended description of the genus Sinomicrobium.</title>
        <authorList>
            <person name="Cheng B."/>
            <person name="Li C."/>
            <person name="Lai Q."/>
            <person name="Du M."/>
            <person name="Shao Z."/>
            <person name="Xu P."/>
            <person name="Yang C."/>
        </authorList>
    </citation>
    <scope>NUCLEOTIDE SEQUENCE [LARGE SCALE GENOMIC DNA]</scope>
    <source>
        <strain evidence="6 7">5DNS001</strain>
    </source>
</reference>
<evidence type="ECO:0000256" key="4">
    <source>
        <dbReference type="ARBA" id="ARBA00023136"/>
    </source>
</evidence>
<dbReference type="PROSITE" id="PS51257">
    <property type="entry name" value="PROKAR_LIPOPROTEIN"/>
    <property type="match status" value="1"/>
</dbReference>
<dbReference type="GO" id="GO:0016020">
    <property type="term" value="C:membrane"/>
    <property type="evidence" value="ECO:0007669"/>
    <property type="project" value="UniProtKB-SubCell"/>
</dbReference>
<feature type="transmembrane region" description="Helical" evidence="5">
    <location>
        <begin position="62"/>
        <end position="79"/>
    </location>
</feature>
<dbReference type="RefSeq" id="WP_123214865.1">
    <property type="nucleotide sequence ID" value="NZ_RJTM01000027.1"/>
</dbReference>
<dbReference type="Gene3D" id="1.20.120.1630">
    <property type="match status" value="1"/>
</dbReference>
<dbReference type="Pfam" id="PF04140">
    <property type="entry name" value="ICMT"/>
    <property type="match status" value="1"/>
</dbReference>
<proteinExistence type="predicted"/>
<evidence type="ECO:0000256" key="2">
    <source>
        <dbReference type="ARBA" id="ARBA00022692"/>
    </source>
</evidence>
<dbReference type="PANTHER" id="PTHR43847:SF1">
    <property type="entry name" value="BLL3993 PROTEIN"/>
    <property type="match status" value="1"/>
</dbReference>
<keyword evidence="2 5" id="KW-0812">Transmembrane</keyword>
<keyword evidence="6" id="KW-0489">Methyltransferase</keyword>
<keyword evidence="3 5" id="KW-1133">Transmembrane helix</keyword>
<dbReference type="GO" id="GO:0032259">
    <property type="term" value="P:methylation"/>
    <property type="evidence" value="ECO:0007669"/>
    <property type="project" value="UniProtKB-KW"/>
</dbReference>
<gene>
    <name evidence="6" type="ORF">ED312_04730</name>
</gene>
<dbReference type="PANTHER" id="PTHR43847">
    <property type="entry name" value="BLL3993 PROTEIN"/>
    <property type="match status" value="1"/>
</dbReference>
<evidence type="ECO:0000313" key="6">
    <source>
        <dbReference type="EMBL" id="RNL91326.1"/>
    </source>
</evidence>
<feature type="transmembrane region" description="Helical" evidence="5">
    <location>
        <begin position="145"/>
        <end position="172"/>
    </location>
</feature>
<dbReference type="Proteomes" id="UP000267469">
    <property type="component" value="Unassembled WGS sequence"/>
</dbReference>
<keyword evidence="6" id="KW-0808">Transferase</keyword>
<name>A0A3N0ETX3_SINP1</name>
<comment type="caution">
    <text evidence="6">The sequence shown here is derived from an EMBL/GenBank/DDBJ whole genome shotgun (WGS) entry which is preliminary data.</text>
</comment>
<dbReference type="InterPro" id="IPR007269">
    <property type="entry name" value="ICMT_MeTrfase"/>
</dbReference>
<protein>
    <submittedName>
        <fullName evidence="6">Isoprenylcysteine carboxylmethyltransferase family protein</fullName>
    </submittedName>
</protein>
<accession>A0A3N0ETX3</accession>
<dbReference type="EMBL" id="RJTM01000027">
    <property type="protein sequence ID" value="RNL91326.1"/>
    <property type="molecule type" value="Genomic_DNA"/>
</dbReference>
<evidence type="ECO:0000313" key="7">
    <source>
        <dbReference type="Proteomes" id="UP000267469"/>
    </source>
</evidence>